<dbReference type="GO" id="GO:0015098">
    <property type="term" value="F:molybdate ion transmembrane transporter activity"/>
    <property type="evidence" value="ECO:0007669"/>
    <property type="project" value="InterPro"/>
</dbReference>
<dbReference type="Proteomes" id="UP000199608">
    <property type="component" value="Unassembled WGS sequence"/>
</dbReference>
<dbReference type="InterPro" id="IPR017871">
    <property type="entry name" value="ABC_transporter-like_CS"/>
</dbReference>
<evidence type="ECO:0000313" key="4">
    <source>
        <dbReference type="EMBL" id="SDU49988.1"/>
    </source>
</evidence>
<gene>
    <name evidence="4" type="ORF">SAMN04487931_11069</name>
</gene>
<dbReference type="Gene3D" id="3.40.50.300">
    <property type="entry name" value="P-loop containing nucleotide triphosphate hydrolases"/>
    <property type="match status" value="1"/>
</dbReference>
<dbReference type="GO" id="GO:0005524">
    <property type="term" value="F:ATP binding"/>
    <property type="evidence" value="ECO:0007669"/>
    <property type="project" value="UniProtKB-KW"/>
</dbReference>
<dbReference type="RefSeq" id="WP_014959633.1">
    <property type="nucleotide sequence ID" value="NZ_FNLL01000010.1"/>
</dbReference>
<proteinExistence type="predicted"/>
<dbReference type="GO" id="GO:0016020">
    <property type="term" value="C:membrane"/>
    <property type="evidence" value="ECO:0007669"/>
    <property type="project" value="InterPro"/>
</dbReference>
<dbReference type="PROSITE" id="PS50893">
    <property type="entry name" value="ABC_TRANSPORTER_2"/>
    <property type="match status" value="1"/>
</dbReference>
<dbReference type="InterPro" id="IPR011868">
    <property type="entry name" value="ModC_ABC_ATP-bd"/>
</dbReference>
<dbReference type="InterPro" id="IPR003593">
    <property type="entry name" value="AAA+_ATPase"/>
</dbReference>
<organism evidence="4 5">
    <name type="scientific">Desulfobacula phenolica</name>
    <dbReference type="NCBI Taxonomy" id="90732"/>
    <lineage>
        <taxon>Bacteria</taxon>
        <taxon>Pseudomonadati</taxon>
        <taxon>Thermodesulfobacteriota</taxon>
        <taxon>Desulfobacteria</taxon>
        <taxon>Desulfobacterales</taxon>
        <taxon>Desulfobacteraceae</taxon>
        <taxon>Desulfobacula</taxon>
    </lineage>
</organism>
<dbReference type="SUPFAM" id="SSF52540">
    <property type="entry name" value="P-loop containing nucleoside triphosphate hydrolases"/>
    <property type="match status" value="1"/>
</dbReference>
<dbReference type="InterPro" id="IPR050334">
    <property type="entry name" value="Molybdenum_import_ModC"/>
</dbReference>
<dbReference type="GO" id="GO:0140359">
    <property type="term" value="F:ABC-type transporter activity"/>
    <property type="evidence" value="ECO:0007669"/>
    <property type="project" value="InterPro"/>
</dbReference>
<dbReference type="AlphaFoldDB" id="A0A1H2J1Q8"/>
<dbReference type="PROSITE" id="PS00211">
    <property type="entry name" value="ABC_TRANSPORTER_1"/>
    <property type="match status" value="1"/>
</dbReference>
<evidence type="ECO:0000256" key="1">
    <source>
        <dbReference type="ARBA" id="ARBA00022741"/>
    </source>
</evidence>
<dbReference type="NCBIfam" id="TIGR02142">
    <property type="entry name" value="modC_ABC"/>
    <property type="match status" value="1"/>
</dbReference>
<dbReference type="Pfam" id="PF00005">
    <property type="entry name" value="ABC_tran"/>
    <property type="match status" value="1"/>
</dbReference>
<feature type="domain" description="ABC transporter" evidence="3">
    <location>
        <begin position="1"/>
        <end position="233"/>
    </location>
</feature>
<keyword evidence="2 4" id="KW-0067">ATP-binding</keyword>
<evidence type="ECO:0000259" key="3">
    <source>
        <dbReference type="PROSITE" id="PS50893"/>
    </source>
</evidence>
<keyword evidence="1" id="KW-0547">Nucleotide-binding</keyword>
<dbReference type="EMBL" id="FNLL01000010">
    <property type="protein sequence ID" value="SDU49988.1"/>
    <property type="molecule type" value="Genomic_DNA"/>
</dbReference>
<dbReference type="PANTHER" id="PTHR43514:SF4">
    <property type="entry name" value="ABC TRANSPORTER I FAMILY MEMBER 10"/>
    <property type="match status" value="1"/>
</dbReference>
<dbReference type="GO" id="GO:0016887">
    <property type="term" value="F:ATP hydrolysis activity"/>
    <property type="evidence" value="ECO:0007669"/>
    <property type="project" value="InterPro"/>
</dbReference>
<dbReference type="SMART" id="SM00382">
    <property type="entry name" value="AAA"/>
    <property type="match status" value="1"/>
</dbReference>
<dbReference type="InterPro" id="IPR003439">
    <property type="entry name" value="ABC_transporter-like_ATP-bd"/>
</dbReference>
<sequence length="237" mass="26552">MIDINLAKQYKEFEIKVRYSCPDIGITALLGRSGSGKTSVINMIAGLTRPDNGHIIINDRCVYDSGKKIHIAPEKRRFGYVFQEGRLFPHLSVMSNLTYGMKLVPVDERYIEIDQVVDLLDLSSLLNRRPAKLSGGEKQRVAMGRALLTSPYLLLMDEPLASLDEARKNEVLPFIKRLSTNLSIPVLYVTHSMDEILMIAKKILVLSHGSLKAAGKTRDILSMDYFQEITGAMALKN</sequence>
<name>A0A1H2J1Q8_9BACT</name>
<accession>A0A1H2J1Q8</accession>
<dbReference type="PANTHER" id="PTHR43514">
    <property type="entry name" value="ABC TRANSPORTER I FAMILY MEMBER 10"/>
    <property type="match status" value="1"/>
</dbReference>
<evidence type="ECO:0000313" key="5">
    <source>
        <dbReference type="Proteomes" id="UP000199608"/>
    </source>
</evidence>
<protein>
    <submittedName>
        <fullName evidence="4">Molybdate transport system ATP-binding protein</fullName>
    </submittedName>
</protein>
<reference evidence="5" key="1">
    <citation type="submission" date="2016-10" db="EMBL/GenBank/DDBJ databases">
        <authorList>
            <person name="Varghese N."/>
            <person name="Submissions S."/>
        </authorList>
    </citation>
    <scope>NUCLEOTIDE SEQUENCE [LARGE SCALE GENOMIC DNA]</scope>
    <source>
        <strain evidence="5">DSM 3384</strain>
    </source>
</reference>
<dbReference type="InterPro" id="IPR027417">
    <property type="entry name" value="P-loop_NTPase"/>
</dbReference>
<evidence type="ECO:0000256" key="2">
    <source>
        <dbReference type="ARBA" id="ARBA00022840"/>
    </source>
</evidence>
<keyword evidence="5" id="KW-1185">Reference proteome</keyword>